<evidence type="ECO:0000313" key="10">
    <source>
        <dbReference type="Proteomes" id="UP000469440"/>
    </source>
</evidence>
<feature type="domain" description="Mannose-6-phosphate isomerase cupin" evidence="8">
    <location>
        <begin position="247"/>
        <end position="320"/>
    </location>
</feature>
<dbReference type="PIRSF" id="PIRSF036894">
    <property type="entry name" value="PMI_Firm_short"/>
    <property type="match status" value="1"/>
</dbReference>
<dbReference type="PANTHER" id="PTHR42742">
    <property type="entry name" value="TRANSCRIPTIONAL REPRESSOR MPRA"/>
    <property type="match status" value="1"/>
</dbReference>
<feature type="binding site" evidence="5">
    <location>
        <position position="102"/>
    </location>
    <ligand>
        <name>Zn(2+)</name>
        <dbReference type="ChEBI" id="CHEBI:29105"/>
    </ligand>
</feature>
<dbReference type="InterPro" id="IPR011051">
    <property type="entry name" value="RmlC_Cupin_sf"/>
</dbReference>
<dbReference type="InterPro" id="IPR014710">
    <property type="entry name" value="RmlC-like_jellyroll"/>
</dbReference>
<keyword evidence="2 5" id="KW-0862">Zinc</keyword>
<evidence type="ECO:0000259" key="7">
    <source>
        <dbReference type="Pfam" id="PF20511"/>
    </source>
</evidence>
<feature type="binding site" evidence="5">
    <location>
        <position position="119"/>
    </location>
    <ligand>
        <name>Zn(2+)</name>
        <dbReference type="ChEBI" id="CHEBI:29105"/>
    </ligand>
</feature>
<comment type="caution">
    <text evidence="9">The sequence shown here is derived from an EMBL/GenBank/DDBJ whole genome shotgun (WGS) entry which is preliminary data.</text>
</comment>
<dbReference type="InterPro" id="IPR046457">
    <property type="entry name" value="PMI_typeI_cat"/>
</dbReference>
<protein>
    <recommendedName>
        <fullName evidence="3">Phosphohexomutase</fullName>
    </recommendedName>
    <alternativeName>
        <fullName evidence="4">Phosphomannose isomerase</fullName>
    </alternativeName>
</protein>
<feature type="active site" evidence="6">
    <location>
        <position position="197"/>
    </location>
</feature>
<dbReference type="PANTHER" id="PTHR42742:SF3">
    <property type="entry name" value="FRUCTOKINASE"/>
    <property type="match status" value="1"/>
</dbReference>
<dbReference type="InterPro" id="IPR049071">
    <property type="entry name" value="MPI_cupin_dom"/>
</dbReference>
<dbReference type="SUPFAM" id="SSF51182">
    <property type="entry name" value="RmlC-like cupins"/>
    <property type="match status" value="1"/>
</dbReference>
<accession>A0A6N8I3B1</accession>
<organism evidence="9 10">
    <name type="scientific">Caproicibacter fermentans</name>
    <dbReference type="NCBI Taxonomy" id="2576756"/>
    <lineage>
        <taxon>Bacteria</taxon>
        <taxon>Bacillati</taxon>
        <taxon>Bacillota</taxon>
        <taxon>Clostridia</taxon>
        <taxon>Eubacteriales</taxon>
        <taxon>Acutalibacteraceae</taxon>
        <taxon>Caproicibacter</taxon>
    </lineage>
</organism>
<name>A0A6N8I3B1_9FIRM</name>
<dbReference type="InterPro" id="IPR014628">
    <property type="entry name" value="Man6P_isomerase_Firm_short"/>
</dbReference>
<reference evidence="9 10" key="1">
    <citation type="submission" date="2019-09" db="EMBL/GenBank/DDBJ databases">
        <title>Genome sequence of Clostridium sp. EA1.</title>
        <authorList>
            <person name="Poehlein A."/>
            <person name="Bengelsdorf F.R."/>
            <person name="Daniel R."/>
        </authorList>
    </citation>
    <scope>NUCLEOTIDE SEQUENCE [LARGE SCALE GENOMIC DNA]</scope>
    <source>
        <strain evidence="9 10">EA1</strain>
    </source>
</reference>
<dbReference type="GO" id="GO:0004476">
    <property type="term" value="F:mannose-6-phosphate isomerase activity"/>
    <property type="evidence" value="ECO:0007669"/>
    <property type="project" value="InterPro"/>
</dbReference>
<dbReference type="Pfam" id="PF21621">
    <property type="entry name" value="MPI_cupin_dom"/>
    <property type="match status" value="1"/>
</dbReference>
<keyword evidence="9" id="KW-0413">Isomerase</keyword>
<keyword evidence="1 5" id="KW-0479">Metal-binding</keyword>
<feature type="domain" description="Phosphomannose isomerase type I catalytic" evidence="7">
    <location>
        <begin position="8"/>
        <end position="109"/>
    </location>
</feature>
<dbReference type="GO" id="GO:0008270">
    <property type="term" value="F:zinc ion binding"/>
    <property type="evidence" value="ECO:0007669"/>
    <property type="project" value="InterPro"/>
</dbReference>
<dbReference type="Pfam" id="PF20511">
    <property type="entry name" value="PMI_typeI_cat"/>
    <property type="match status" value="1"/>
</dbReference>
<sequence>MEQLYPIRLNAVCKDYIWGGTRLRTEYHQQSSAAKVAESWVLSCHPDGPAVIANGECRDLTLNEYFKMAGRRVLGSDCEKFPDFPVLIKLIDAKDALSIQVHPDNEYARAHGGGFGKTEMWYIVDCEEGAYLYYGFDHEISKEEFRERIENNTLTEVLNKVTVHPGDVLMIESGTLHAIGAGILIAEIQQNSNLTYRIYDYGRPGADGKPRELHIPQALDVTRRSRPARPVGPQGDEIREPGCVKTLLGSCEYFTVNRMKITEHALCASEKSFQSILCLSGDALILDRGRTLLTFAKGDSIFLPAGFGRYTVKGDCEILLTEV</sequence>
<dbReference type="AlphaFoldDB" id="A0A6N8I3B1"/>
<dbReference type="RefSeq" id="WP_066646710.1">
    <property type="nucleotide sequence ID" value="NZ_VWXL01000084.1"/>
</dbReference>
<proteinExistence type="predicted"/>
<dbReference type="CDD" id="cd07010">
    <property type="entry name" value="cupin_PMI_type_I_N_bac"/>
    <property type="match status" value="1"/>
</dbReference>
<dbReference type="GO" id="GO:0005975">
    <property type="term" value="P:carbohydrate metabolic process"/>
    <property type="evidence" value="ECO:0007669"/>
    <property type="project" value="InterPro"/>
</dbReference>
<evidence type="ECO:0000256" key="3">
    <source>
        <dbReference type="ARBA" id="ARBA00029741"/>
    </source>
</evidence>
<dbReference type="Proteomes" id="UP000469440">
    <property type="component" value="Unassembled WGS sequence"/>
</dbReference>
<dbReference type="Gene3D" id="2.60.120.10">
    <property type="entry name" value="Jelly Rolls"/>
    <property type="match status" value="2"/>
</dbReference>
<comment type="cofactor">
    <cofactor evidence="5">
        <name>Zn(2+)</name>
        <dbReference type="ChEBI" id="CHEBI:29105"/>
    </cofactor>
    <text evidence="5">Binds 1 zinc ion per subunit.</text>
</comment>
<feature type="binding site" evidence="5">
    <location>
        <position position="177"/>
    </location>
    <ligand>
        <name>Zn(2+)</name>
        <dbReference type="ChEBI" id="CHEBI:29105"/>
    </ligand>
</feature>
<evidence type="ECO:0000313" key="9">
    <source>
        <dbReference type="EMBL" id="MVB12227.1"/>
    </source>
</evidence>
<gene>
    <name evidence="9" type="primary">gmuF</name>
    <name evidence="9" type="ORF">CAFE_29590</name>
</gene>
<dbReference type="EMBL" id="VWXL01000084">
    <property type="protein sequence ID" value="MVB12227.1"/>
    <property type="molecule type" value="Genomic_DNA"/>
</dbReference>
<evidence type="ECO:0000256" key="5">
    <source>
        <dbReference type="PIRSR" id="PIRSR036894-1"/>
    </source>
</evidence>
<keyword evidence="10" id="KW-1185">Reference proteome</keyword>
<evidence type="ECO:0000256" key="2">
    <source>
        <dbReference type="ARBA" id="ARBA00022833"/>
    </source>
</evidence>
<evidence type="ECO:0000259" key="8">
    <source>
        <dbReference type="Pfam" id="PF21621"/>
    </source>
</evidence>
<evidence type="ECO:0000256" key="4">
    <source>
        <dbReference type="ARBA" id="ARBA00030762"/>
    </source>
</evidence>
<evidence type="ECO:0000256" key="1">
    <source>
        <dbReference type="ARBA" id="ARBA00022723"/>
    </source>
</evidence>
<evidence type="ECO:0000256" key="6">
    <source>
        <dbReference type="PIRSR" id="PIRSR036894-2"/>
    </source>
</evidence>
<dbReference type="InterPro" id="IPR051804">
    <property type="entry name" value="Carb_Metab_Reg_Kinase/Isom"/>
</dbReference>